<dbReference type="Proteomes" id="UP000724874">
    <property type="component" value="Unassembled WGS sequence"/>
</dbReference>
<gene>
    <name evidence="1" type="ORF">CPB84DRAFT_1749487</name>
</gene>
<comment type="caution">
    <text evidence="1">The sequence shown here is derived from an EMBL/GenBank/DDBJ whole genome shotgun (WGS) entry which is preliminary data.</text>
</comment>
<accession>A0A9P5TKU9</accession>
<dbReference type="OrthoDB" id="3256306at2759"/>
<evidence type="ECO:0000313" key="1">
    <source>
        <dbReference type="EMBL" id="KAF8888467.1"/>
    </source>
</evidence>
<proteinExistence type="predicted"/>
<sequence length="296" mass="31621">MPFKGFRIATPLKNSLASELVQTPAGVLPKSNIHAVPHGALVHQTAIGVQVIASNGTILHFVPIPEGKPDVGLLPRLTSNTIGRRNLPNGYLAQANWGNKGTSPISFFSTNWTVPPTPASWDGQLLYWFNGIEPSSGVGILQPVLQYGLSGIGGGRFYSIASWWLIGNHGYHTNPIEVSPGTSLQGLMTLTGTLTSGNVTTYNYESTFVGFPNTTISASSTEELKWAFEVLEVYNTKSVSDLPIGNTVFSGINVTFQNGQQPSSIPWTTINHDATDGITMKILSSSGSNGSLLLTY</sequence>
<keyword evidence="2" id="KW-1185">Reference proteome</keyword>
<dbReference type="EMBL" id="JADNYJ010000084">
    <property type="protein sequence ID" value="KAF8888467.1"/>
    <property type="molecule type" value="Genomic_DNA"/>
</dbReference>
<organism evidence="1 2">
    <name type="scientific">Gymnopilus junonius</name>
    <name type="common">Spectacular rustgill mushroom</name>
    <name type="synonym">Gymnopilus spectabilis subsp. junonius</name>
    <dbReference type="NCBI Taxonomy" id="109634"/>
    <lineage>
        <taxon>Eukaryota</taxon>
        <taxon>Fungi</taxon>
        <taxon>Dikarya</taxon>
        <taxon>Basidiomycota</taxon>
        <taxon>Agaricomycotina</taxon>
        <taxon>Agaricomycetes</taxon>
        <taxon>Agaricomycetidae</taxon>
        <taxon>Agaricales</taxon>
        <taxon>Agaricineae</taxon>
        <taxon>Hymenogastraceae</taxon>
        <taxon>Gymnopilus</taxon>
    </lineage>
</organism>
<protein>
    <submittedName>
        <fullName evidence="1">Uncharacterized protein</fullName>
    </submittedName>
</protein>
<reference evidence="1" key="1">
    <citation type="submission" date="2020-11" db="EMBL/GenBank/DDBJ databases">
        <authorList>
            <consortium name="DOE Joint Genome Institute"/>
            <person name="Ahrendt S."/>
            <person name="Riley R."/>
            <person name="Andreopoulos W."/>
            <person name="LaButti K."/>
            <person name="Pangilinan J."/>
            <person name="Ruiz-duenas F.J."/>
            <person name="Barrasa J.M."/>
            <person name="Sanchez-Garcia M."/>
            <person name="Camarero S."/>
            <person name="Miyauchi S."/>
            <person name="Serrano A."/>
            <person name="Linde D."/>
            <person name="Babiker R."/>
            <person name="Drula E."/>
            <person name="Ayuso-Fernandez I."/>
            <person name="Pacheco R."/>
            <person name="Padilla G."/>
            <person name="Ferreira P."/>
            <person name="Barriuso J."/>
            <person name="Kellner H."/>
            <person name="Castanera R."/>
            <person name="Alfaro M."/>
            <person name="Ramirez L."/>
            <person name="Pisabarro A.G."/>
            <person name="Kuo A."/>
            <person name="Tritt A."/>
            <person name="Lipzen A."/>
            <person name="He G."/>
            <person name="Yan M."/>
            <person name="Ng V."/>
            <person name="Cullen D."/>
            <person name="Martin F."/>
            <person name="Rosso M.-N."/>
            <person name="Henrissat B."/>
            <person name="Hibbett D."/>
            <person name="Martinez A.T."/>
            <person name="Grigoriev I.V."/>
        </authorList>
    </citation>
    <scope>NUCLEOTIDE SEQUENCE</scope>
    <source>
        <strain evidence="1">AH 44721</strain>
    </source>
</reference>
<name>A0A9P5TKU9_GYMJU</name>
<dbReference type="AlphaFoldDB" id="A0A9P5TKU9"/>
<evidence type="ECO:0000313" key="2">
    <source>
        <dbReference type="Proteomes" id="UP000724874"/>
    </source>
</evidence>